<dbReference type="InterPro" id="IPR004771">
    <property type="entry name" value="K/H_exchanger"/>
</dbReference>
<evidence type="ECO:0000256" key="8">
    <source>
        <dbReference type="ARBA" id="ARBA00022989"/>
    </source>
</evidence>
<dbReference type="PANTHER" id="PTHR46157">
    <property type="entry name" value="K(+) EFFLUX ANTIPORTER 3, CHLOROPLASTIC"/>
    <property type="match status" value="1"/>
</dbReference>
<evidence type="ECO:0000256" key="4">
    <source>
        <dbReference type="ARBA" id="ARBA00022449"/>
    </source>
</evidence>
<keyword evidence="10 12" id="KW-0472">Membrane</keyword>
<dbReference type="InterPro" id="IPR038770">
    <property type="entry name" value="Na+/solute_symporter_sf"/>
</dbReference>
<feature type="transmembrane region" description="Helical" evidence="12">
    <location>
        <begin position="184"/>
        <end position="203"/>
    </location>
</feature>
<accession>A0A3S0RJG0</accession>
<evidence type="ECO:0000256" key="6">
    <source>
        <dbReference type="ARBA" id="ARBA00022692"/>
    </source>
</evidence>
<dbReference type="Gene3D" id="3.40.50.720">
    <property type="entry name" value="NAD(P)-binding Rossmann-like Domain"/>
    <property type="match status" value="1"/>
</dbReference>
<dbReference type="GO" id="GO:0005886">
    <property type="term" value="C:plasma membrane"/>
    <property type="evidence" value="ECO:0007669"/>
    <property type="project" value="TreeGrafter"/>
</dbReference>
<comment type="subcellular location">
    <subcellularLocation>
        <location evidence="1">Endomembrane system</location>
        <topology evidence="1">Multi-pass membrane protein</topology>
    </subcellularLocation>
</comment>
<feature type="transmembrane region" description="Helical" evidence="12">
    <location>
        <begin position="116"/>
        <end position="137"/>
    </location>
</feature>
<dbReference type="GO" id="GO:0006813">
    <property type="term" value="P:potassium ion transport"/>
    <property type="evidence" value="ECO:0007669"/>
    <property type="project" value="UniProtKB-KW"/>
</dbReference>
<feature type="transmembrane region" description="Helical" evidence="12">
    <location>
        <begin position="87"/>
        <end position="110"/>
    </location>
</feature>
<keyword evidence="15" id="KW-1185">Reference proteome</keyword>
<proteinExistence type="inferred from homology"/>
<dbReference type="GO" id="GO:0012505">
    <property type="term" value="C:endomembrane system"/>
    <property type="evidence" value="ECO:0007669"/>
    <property type="project" value="UniProtKB-SubCell"/>
</dbReference>
<comment type="caution">
    <text evidence="14">The sequence shown here is derived from an EMBL/GenBank/DDBJ whole genome shotgun (WGS) entry which is preliminary data.</text>
</comment>
<dbReference type="SUPFAM" id="SSF51735">
    <property type="entry name" value="NAD(P)-binding Rossmann-fold domains"/>
    <property type="match status" value="1"/>
</dbReference>
<evidence type="ECO:0000256" key="1">
    <source>
        <dbReference type="ARBA" id="ARBA00004127"/>
    </source>
</evidence>
<keyword evidence="8 12" id="KW-1133">Transmembrane helix</keyword>
<keyword evidence="3" id="KW-0813">Transport</keyword>
<dbReference type="AlphaFoldDB" id="A0A3S0RJG0"/>
<evidence type="ECO:0000313" key="14">
    <source>
        <dbReference type="EMBL" id="RUL73674.1"/>
    </source>
</evidence>
<name>A0A3S0RJG0_9GAMM</name>
<protein>
    <submittedName>
        <fullName evidence="14">Glutathione-regulated potassium-efflux system protein KefB</fullName>
    </submittedName>
</protein>
<dbReference type="GO" id="GO:1902600">
    <property type="term" value="P:proton transmembrane transport"/>
    <property type="evidence" value="ECO:0007669"/>
    <property type="project" value="InterPro"/>
</dbReference>
<organism evidence="14 15">
    <name type="scientific">Dyella choica</name>
    <dbReference type="NCBI Taxonomy" id="1927959"/>
    <lineage>
        <taxon>Bacteria</taxon>
        <taxon>Pseudomonadati</taxon>
        <taxon>Pseudomonadota</taxon>
        <taxon>Gammaproteobacteria</taxon>
        <taxon>Lysobacterales</taxon>
        <taxon>Rhodanobacteraceae</taxon>
        <taxon>Dyella</taxon>
    </lineage>
</organism>
<evidence type="ECO:0000313" key="15">
    <source>
        <dbReference type="Proteomes" id="UP000274358"/>
    </source>
</evidence>
<evidence type="ECO:0000256" key="9">
    <source>
        <dbReference type="ARBA" id="ARBA00023065"/>
    </source>
</evidence>
<evidence type="ECO:0000256" key="12">
    <source>
        <dbReference type="SAM" id="Phobius"/>
    </source>
</evidence>
<feature type="transmembrane region" description="Helical" evidence="12">
    <location>
        <begin position="326"/>
        <end position="347"/>
    </location>
</feature>
<evidence type="ECO:0000256" key="3">
    <source>
        <dbReference type="ARBA" id="ARBA00022448"/>
    </source>
</evidence>
<evidence type="ECO:0000256" key="7">
    <source>
        <dbReference type="ARBA" id="ARBA00022958"/>
    </source>
</evidence>
<keyword evidence="5" id="KW-0633">Potassium transport</keyword>
<feature type="transmembrane region" description="Helical" evidence="12">
    <location>
        <begin position="31"/>
        <end position="50"/>
    </location>
</feature>
<evidence type="ECO:0000256" key="5">
    <source>
        <dbReference type="ARBA" id="ARBA00022538"/>
    </source>
</evidence>
<feature type="transmembrane region" description="Helical" evidence="12">
    <location>
        <begin position="359"/>
        <end position="383"/>
    </location>
</feature>
<dbReference type="InterPro" id="IPR036291">
    <property type="entry name" value="NAD(P)-bd_dom_sf"/>
</dbReference>
<gene>
    <name evidence="14" type="ORF">EKH80_15275</name>
</gene>
<feature type="region of interest" description="Disordered" evidence="11">
    <location>
        <begin position="592"/>
        <end position="620"/>
    </location>
</feature>
<feature type="transmembrane region" description="Helical" evidence="12">
    <location>
        <begin position="56"/>
        <end position="75"/>
    </location>
</feature>
<feature type="domain" description="RCK N-terminal" evidence="13">
    <location>
        <begin position="402"/>
        <end position="520"/>
    </location>
</feature>
<evidence type="ECO:0000259" key="13">
    <source>
        <dbReference type="PROSITE" id="PS51201"/>
    </source>
</evidence>
<dbReference type="InterPro" id="IPR003148">
    <property type="entry name" value="RCK_N"/>
</dbReference>
<dbReference type="InterPro" id="IPR006153">
    <property type="entry name" value="Cation/H_exchanger_TM"/>
</dbReference>
<feature type="transmembrane region" description="Helical" evidence="12">
    <location>
        <begin position="292"/>
        <end position="314"/>
    </location>
</feature>
<keyword evidence="4" id="KW-0050">Antiport</keyword>
<reference evidence="14 15" key="1">
    <citation type="submission" date="2018-12" db="EMBL/GenBank/DDBJ databases">
        <title>Dyella dinghuensis sp. nov. DHOA06 and Dyella choica sp. nov. 4M-K27, isolated from forest soil.</title>
        <authorList>
            <person name="Qiu L.-H."/>
            <person name="Gao Z.-H."/>
        </authorList>
    </citation>
    <scope>NUCLEOTIDE SEQUENCE [LARGE SCALE GENOMIC DNA]</scope>
    <source>
        <strain evidence="14 15">4M-K27</strain>
    </source>
</reference>
<evidence type="ECO:0000256" key="10">
    <source>
        <dbReference type="ARBA" id="ARBA00023136"/>
    </source>
</evidence>
<dbReference type="PROSITE" id="PS51201">
    <property type="entry name" value="RCK_N"/>
    <property type="match status" value="1"/>
</dbReference>
<dbReference type="EMBL" id="RYYV01000011">
    <property type="protein sequence ID" value="RUL73674.1"/>
    <property type="molecule type" value="Genomic_DNA"/>
</dbReference>
<comment type="similarity">
    <text evidence="2">Belongs to the monovalent cation:proton antiporter 2 (CPA2) transporter (TC 2.A.37) family.</text>
</comment>
<keyword evidence="6 12" id="KW-0812">Transmembrane</keyword>
<dbReference type="FunFam" id="3.40.50.720:FF:000036">
    <property type="entry name" value="Glutathione-regulated potassium-efflux system protein KefB"/>
    <property type="match status" value="1"/>
</dbReference>
<dbReference type="PANTHER" id="PTHR46157:SF4">
    <property type="entry name" value="K(+) EFFLUX ANTIPORTER 3, CHLOROPLASTIC"/>
    <property type="match status" value="1"/>
</dbReference>
<dbReference type="Pfam" id="PF00999">
    <property type="entry name" value="Na_H_Exchanger"/>
    <property type="match status" value="1"/>
</dbReference>
<dbReference type="RefSeq" id="WP_126685636.1">
    <property type="nucleotide sequence ID" value="NZ_RYYV01000011.1"/>
</dbReference>
<dbReference type="NCBIfam" id="TIGR00932">
    <property type="entry name" value="2a37"/>
    <property type="match status" value="1"/>
</dbReference>
<feature type="transmembrane region" description="Helical" evidence="12">
    <location>
        <begin position="6"/>
        <end position="24"/>
    </location>
</feature>
<evidence type="ECO:0000256" key="11">
    <source>
        <dbReference type="SAM" id="MobiDB-lite"/>
    </source>
</evidence>
<feature type="transmembrane region" description="Helical" evidence="12">
    <location>
        <begin position="267"/>
        <end position="286"/>
    </location>
</feature>
<dbReference type="GO" id="GO:0015297">
    <property type="term" value="F:antiporter activity"/>
    <property type="evidence" value="ECO:0007669"/>
    <property type="project" value="UniProtKB-KW"/>
</dbReference>
<keyword evidence="9" id="KW-0406">Ion transport</keyword>
<sequence>MGSYRLLETAVIFLLATVIAVPIAKRFRLGAVLGYLLAGVVIGPAELHLIADPSRASDISEFGVVLMLFVIGLELSPKRLWVMRHAVFGTGLLQVLVSGLVLGTIAHLGFGLAPNAAAIVGGSLALSSTAFGLQILGERKEASSAYGRQSFAILLFQDLAAIPLIAAVPLLASTSSRHGVDPMAVARTVAVIVAVVIGGRYLLRPVFRFVARANSAEVSTATALLVVMGTALLMEKFHISVTLGAFLAGVLLADSEYRHELESNLEPFKGLLLGLFFISVGMSIRIDLLLQAPLLVLGFTFGLLLVKGLLLWPLGLKPGGLHRSDALRLAVLLACGGEFAFVLLRQAMEQGLIAEQEGAMLVLAITLSMALTPVLVAVTAKLIGAKKKQAPQRPFDTITVDHPRVIIAGYGRMGQIVARILRSRKIPFVALDHSVEQLDLVHRFSNDNDIFYGDPARPELLRAAQADKAEVFVLATDDAESSLRVARVVHRQYPHLKIIARARNRQHVWRLMDLGVEEPVRETLFSSLKMSRKALEALGLSAEEATAEVERFRRKDAELLKLQYLVYDDEAKLVQTTREALADLNQLFEADAEIEAPPTKGPDADTPLVASNEEPGTGKA</sequence>
<keyword evidence="7" id="KW-0630">Potassium</keyword>
<dbReference type="OrthoDB" id="9781411at2"/>
<dbReference type="Gene3D" id="1.20.1530.20">
    <property type="match status" value="1"/>
</dbReference>
<dbReference type="GO" id="GO:0008324">
    <property type="term" value="F:monoatomic cation transmembrane transporter activity"/>
    <property type="evidence" value="ECO:0007669"/>
    <property type="project" value="InterPro"/>
</dbReference>
<dbReference type="Proteomes" id="UP000274358">
    <property type="component" value="Unassembled WGS sequence"/>
</dbReference>
<dbReference type="Pfam" id="PF02254">
    <property type="entry name" value="TrkA_N"/>
    <property type="match status" value="1"/>
</dbReference>
<evidence type="ECO:0000256" key="2">
    <source>
        <dbReference type="ARBA" id="ARBA00005551"/>
    </source>
</evidence>
<feature type="transmembrane region" description="Helical" evidence="12">
    <location>
        <begin position="149"/>
        <end position="172"/>
    </location>
</feature>